<dbReference type="RefSeq" id="WP_150967527.1">
    <property type="nucleotide sequence ID" value="NZ_VZDO01000001.1"/>
</dbReference>
<dbReference type="SUPFAM" id="SSF55073">
    <property type="entry name" value="Nucleotide cyclase"/>
    <property type="match status" value="1"/>
</dbReference>
<evidence type="ECO:0000313" key="3">
    <source>
        <dbReference type="Proteomes" id="UP000432089"/>
    </source>
</evidence>
<dbReference type="GO" id="GO:0006171">
    <property type="term" value="P:cAMP biosynthetic process"/>
    <property type="evidence" value="ECO:0007669"/>
    <property type="project" value="TreeGrafter"/>
</dbReference>
<dbReference type="PANTHER" id="PTHR43081">
    <property type="entry name" value="ADENYLATE CYCLASE, TERMINAL-DIFFERENTIATION SPECIFIC-RELATED"/>
    <property type="match status" value="1"/>
</dbReference>
<dbReference type="CDD" id="cd07302">
    <property type="entry name" value="CHD"/>
    <property type="match status" value="1"/>
</dbReference>
<dbReference type="Gene3D" id="3.30.70.1230">
    <property type="entry name" value="Nucleotide cyclase"/>
    <property type="match status" value="1"/>
</dbReference>
<name>A0A7V7U1R0_9HYPH</name>
<dbReference type="PANTHER" id="PTHR43081:SF11">
    <property type="entry name" value="BLR2264 PROTEIN"/>
    <property type="match status" value="1"/>
</dbReference>
<dbReference type="EMBL" id="VZDO01000001">
    <property type="protein sequence ID" value="KAB0682553.1"/>
    <property type="molecule type" value="Genomic_DNA"/>
</dbReference>
<organism evidence="2 3">
    <name type="scientific">Plantimonas leprariae</name>
    <dbReference type="NCBI Taxonomy" id="2615207"/>
    <lineage>
        <taxon>Bacteria</taxon>
        <taxon>Pseudomonadati</taxon>
        <taxon>Pseudomonadota</taxon>
        <taxon>Alphaproteobacteria</taxon>
        <taxon>Hyphomicrobiales</taxon>
        <taxon>Aurantimonadaceae</taxon>
        <taxon>Plantimonas</taxon>
    </lineage>
</organism>
<dbReference type="GO" id="GO:0035556">
    <property type="term" value="P:intracellular signal transduction"/>
    <property type="evidence" value="ECO:0007669"/>
    <property type="project" value="InterPro"/>
</dbReference>
<keyword evidence="3" id="KW-1185">Reference proteome</keyword>
<sequence length="397" mass="42109">MSAAAARPTLPDILAWIVSQGLSATEPEAFLAGLGSRIAGLVPLDRLSIGVPTLDPNTRGASVTWTSDGAVRQDFSAYGPEGEAEFRKSPIYYARENDLMQANWNLGGGEGLADFPLLATLAADGLSHYALRLFAFPNEPYINGMALSFATRRSNGFSSEDHAVIDALLPTIALAVYRILLSEISSEMLRVYVGPRTSERVLAGAVHRNEGEAIEAAILFADLKGFTELSEAHPAEMVVGLLNEHFDVLDAPIAEHGGEILKFLGDGLLAVFPLDGDGTAACGRALRAAHHALVATAELNRLRAATGRPAIDLDIALHVGEVFYGNVGAARRLDFTVIGAAVNLASRIEQLCDRLGRNLVLSESFARQCGVPAVPLGRFELKGIRAAQAVFGIDGGE</sequence>
<evidence type="ECO:0000313" key="2">
    <source>
        <dbReference type="EMBL" id="KAB0682553.1"/>
    </source>
</evidence>
<dbReference type="Proteomes" id="UP000432089">
    <property type="component" value="Unassembled WGS sequence"/>
</dbReference>
<evidence type="ECO:0000259" key="1">
    <source>
        <dbReference type="PROSITE" id="PS50125"/>
    </source>
</evidence>
<dbReference type="PROSITE" id="PS50125">
    <property type="entry name" value="GUANYLATE_CYCLASE_2"/>
    <property type="match status" value="1"/>
</dbReference>
<proteinExistence type="predicted"/>
<dbReference type="InterPro" id="IPR050697">
    <property type="entry name" value="Adenylyl/Guanylyl_Cyclase_3/4"/>
</dbReference>
<dbReference type="InterPro" id="IPR029787">
    <property type="entry name" value="Nucleotide_cyclase"/>
</dbReference>
<comment type="caution">
    <text evidence="2">The sequence shown here is derived from an EMBL/GenBank/DDBJ whole genome shotgun (WGS) entry which is preliminary data.</text>
</comment>
<dbReference type="GO" id="GO:0004016">
    <property type="term" value="F:adenylate cyclase activity"/>
    <property type="evidence" value="ECO:0007669"/>
    <property type="project" value="UniProtKB-ARBA"/>
</dbReference>
<reference evidence="2 3" key="1">
    <citation type="submission" date="2019-09" db="EMBL/GenBank/DDBJ databases">
        <title>YIM 132180 draft genome.</title>
        <authorList>
            <person name="Zhang K."/>
        </authorList>
    </citation>
    <scope>NUCLEOTIDE SEQUENCE [LARGE SCALE GENOMIC DNA]</scope>
    <source>
        <strain evidence="2 3">YIM 132180</strain>
    </source>
</reference>
<dbReference type="InterPro" id="IPR001054">
    <property type="entry name" value="A/G_cyclase"/>
</dbReference>
<protein>
    <submittedName>
        <fullName evidence="2">Adenylate/guanylate cyclase domain-containing protein</fullName>
    </submittedName>
</protein>
<dbReference type="SMART" id="SM00044">
    <property type="entry name" value="CYCc"/>
    <property type="match status" value="1"/>
</dbReference>
<dbReference type="Pfam" id="PF00211">
    <property type="entry name" value="Guanylate_cyc"/>
    <property type="match status" value="1"/>
</dbReference>
<dbReference type="AlphaFoldDB" id="A0A7V7U1R0"/>
<feature type="domain" description="Guanylate cyclase" evidence="1">
    <location>
        <begin position="217"/>
        <end position="349"/>
    </location>
</feature>
<accession>A0A7V7U1R0</accession>
<gene>
    <name evidence="2" type="ORF">F6X38_00215</name>
</gene>